<dbReference type="RefSeq" id="WP_006441909.1">
    <property type="nucleotide sequence ID" value="NZ_CP036524.1"/>
</dbReference>
<dbReference type="OrthoDB" id="9765462at2"/>
<dbReference type="Proteomes" id="UP000004893">
    <property type="component" value="Unassembled WGS sequence"/>
</dbReference>
<evidence type="ECO:0000313" key="8">
    <source>
        <dbReference type="Proteomes" id="UP000004893"/>
    </source>
</evidence>
<evidence type="ECO:0000256" key="2">
    <source>
        <dbReference type="ARBA" id="ARBA00008829"/>
    </source>
</evidence>
<keyword evidence="4 7" id="KW-0378">Hydrolase</keyword>
<accession>C0BXN9</accession>
<dbReference type="InterPro" id="IPR032466">
    <property type="entry name" value="Metal_Hydrolase"/>
</dbReference>
<evidence type="ECO:0000256" key="5">
    <source>
        <dbReference type="PIRSR" id="PIRSR611778-50"/>
    </source>
</evidence>
<dbReference type="NCBIfam" id="TIGR02033">
    <property type="entry name" value="D-hydantoinase"/>
    <property type="match status" value="1"/>
</dbReference>
<comment type="caution">
    <text evidence="7">The sequence shown here is derived from an EMBL/GenBank/DDBJ whole genome shotgun (WGS) entry which is preliminary data.</text>
</comment>
<feature type="modified residue" description="N6-carboxylysine" evidence="5">
    <location>
        <position position="149"/>
    </location>
</feature>
<dbReference type="Gene3D" id="2.30.40.10">
    <property type="entry name" value="Urease, subunit C, domain 1"/>
    <property type="match status" value="1"/>
</dbReference>
<dbReference type="AlphaFoldDB" id="C0BXN9"/>
<dbReference type="InterPro" id="IPR006680">
    <property type="entry name" value="Amidohydro-rel"/>
</dbReference>
<dbReference type="InterPro" id="IPR011059">
    <property type="entry name" value="Metal-dep_hydrolase_composite"/>
</dbReference>
<dbReference type="PANTHER" id="PTHR11647:SF1">
    <property type="entry name" value="COLLAPSIN RESPONSE MEDIATOR PROTEIN"/>
    <property type="match status" value="1"/>
</dbReference>
<proteinExistence type="inferred from homology"/>
<organism evidence="7 8">
    <name type="scientific">[Clostridium] hylemonae DSM 15053</name>
    <dbReference type="NCBI Taxonomy" id="553973"/>
    <lineage>
        <taxon>Bacteria</taxon>
        <taxon>Bacillati</taxon>
        <taxon>Bacillota</taxon>
        <taxon>Clostridia</taxon>
        <taxon>Lachnospirales</taxon>
        <taxon>Lachnospiraceae</taxon>
    </lineage>
</organism>
<comment type="PTM">
    <text evidence="5">Carbamylation allows a single lysine to coordinate two divalent metal cations.</text>
</comment>
<dbReference type="PANTHER" id="PTHR11647">
    <property type="entry name" value="HYDRANTOINASE/DIHYDROPYRIMIDINASE FAMILY MEMBER"/>
    <property type="match status" value="1"/>
</dbReference>
<dbReference type="Pfam" id="PF01979">
    <property type="entry name" value="Amidohydro_1"/>
    <property type="match status" value="1"/>
</dbReference>
<evidence type="ECO:0000313" key="7">
    <source>
        <dbReference type="EMBL" id="EEG75346.1"/>
    </source>
</evidence>
<dbReference type="InterPro" id="IPR011778">
    <property type="entry name" value="Hydantoinase/dihydroPyrase"/>
</dbReference>
<dbReference type="GO" id="GO:0005829">
    <property type="term" value="C:cytosol"/>
    <property type="evidence" value="ECO:0007669"/>
    <property type="project" value="TreeGrafter"/>
</dbReference>
<evidence type="ECO:0000256" key="1">
    <source>
        <dbReference type="ARBA" id="ARBA00001947"/>
    </source>
</evidence>
<dbReference type="FunFam" id="3.20.20.140:FF:000174">
    <property type="entry name" value="Dihydropyrimidinase-related protein 2"/>
    <property type="match status" value="1"/>
</dbReference>
<dbReference type="EMBL" id="ABYI02000012">
    <property type="protein sequence ID" value="EEG75346.1"/>
    <property type="molecule type" value="Genomic_DNA"/>
</dbReference>
<keyword evidence="3" id="KW-0479">Metal-binding</keyword>
<feature type="domain" description="Amidohydrolase-related" evidence="6">
    <location>
        <begin position="50"/>
        <end position="425"/>
    </location>
</feature>
<evidence type="ECO:0000256" key="3">
    <source>
        <dbReference type="ARBA" id="ARBA00022723"/>
    </source>
</evidence>
<dbReference type="GO" id="GO:0004157">
    <property type="term" value="F:dihydropyrimidinase activity"/>
    <property type="evidence" value="ECO:0007669"/>
    <property type="project" value="UniProtKB-EC"/>
</dbReference>
<evidence type="ECO:0000256" key="4">
    <source>
        <dbReference type="ARBA" id="ARBA00022801"/>
    </source>
</evidence>
<dbReference type="InterPro" id="IPR050378">
    <property type="entry name" value="Metallo-dep_Hydrolases_sf"/>
</dbReference>
<dbReference type="STRING" id="553973.CLOHYLEM_04576"/>
<dbReference type="eggNOG" id="COG0044">
    <property type="taxonomic scope" value="Bacteria"/>
</dbReference>
<dbReference type="Gene3D" id="3.20.20.140">
    <property type="entry name" value="Metal-dependent hydrolases"/>
    <property type="match status" value="1"/>
</dbReference>
<reference evidence="7" key="2">
    <citation type="submission" date="2013-06" db="EMBL/GenBank/DDBJ databases">
        <title>Draft genome sequence of Clostridium hylemonae (DSM 15053).</title>
        <authorList>
            <person name="Sudarsanam P."/>
            <person name="Ley R."/>
            <person name="Guruge J."/>
            <person name="Turnbaugh P.J."/>
            <person name="Mahowald M."/>
            <person name="Liep D."/>
            <person name="Gordon J."/>
        </authorList>
    </citation>
    <scope>NUCLEOTIDE SEQUENCE</scope>
    <source>
        <strain evidence="7">DSM 15053</strain>
    </source>
</reference>
<sequence length="460" mass="50645">MKRLFRGGTVVGPERTEKLDILVKGEKILAMGENLDFHGAEVIDVEGKLLFPGFIDAHTHMDLEVSGTVTADGFDTGTKAELSGGTTCIVDFATQNKGESLAYALSCWHEKAGGRSSCDYAFHLAMSDWNEEVSEELAQVTASGIHSFKLYMTYDAMVVDDRTIYEILSRLKELGGIAGVHCENKGIIDARTAEVMKKKGNREHVSDYPGTRPAATEAEAVGRLLKIAGCVDTPVIVVHLSSKEGLAEVRRARESGQTVYVETCPQYLVMDESKYHLPDNEGRNYMIAPPLRTKEDQQELWKALRENEIQTVCTDHCSFTTSQKKMGESDFSLVPCGMPGAEERPALMYHFGVRQGRITLEQMCAYLSYGPARLYHLYPKKGALEPGCDADIVVWDPEAEWTLSAESQKSAADYCPLEGTVLKGRAEKVYLRGELAAENGAIVREYGGRYVTAQEAADIG</sequence>
<evidence type="ECO:0000259" key="6">
    <source>
        <dbReference type="Pfam" id="PF01979"/>
    </source>
</evidence>
<comment type="cofactor">
    <cofactor evidence="1">
        <name>Zn(2+)</name>
        <dbReference type="ChEBI" id="CHEBI:29105"/>
    </cofactor>
</comment>
<dbReference type="SUPFAM" id="SSF51338">
    <property type="entry name" value="Composite domain of metallo-dependent hydrolases"/>
    <property type="match status" value="1"/>
</dbReference>
<dbReference type="EC" id="3.5.2.2" evidence="7"/>
<dbReference type="CDD" id="cd01314">
    <property type="entry name" value="D-HYD"/>
    <property type="match status" value="1"/>
</dbReference>
<dbReference type="HOGENOM" id="CLU_015572_2_0_9"/>
<dbReference type="GO" id="GO:0046872">
    <property type="term" value="F:metal ion binding"/>
    <property type="evidence" value="ECO:0007669"/>
    <property type="project" value="UniProtKB-KW"/>
</dbReference>
<name>C0BXN9_9FIRM</name>
<protein>
    <submittedName>
        <fullName evidence="7">Dihydropyrimidinase</fullName>
        <ecNumber evidence="7">3.5.2.2</ecNumber>
    </submittedName>
</protein>
<gene>
    <name evidence="7" type="primary">hydA</name>
    <name evidence="7" type="ORF">CLOHYLEM_04576</name>
</gene>
<keyword evidence="8" id="KW-1185">Reference proteome</keyword>
<comment type="similarity">
    <text evidence="2">Belongs to the metallo-dependent hydrolases superfamily. Hydantoinase/dihydropyrimidinase family.</text>
</comment>
<dbReference type="SUPFAM" id="SSF51556">
    <property type="entry name" value="Metallo-dependent hydrolases"/>
    <property type="match status" value="1"/>
</dbReference>
<reference evidence="7" key="1">
    <citation type="submission" date="2009-02" db="EMBL/GenBank/DDBJ databases">
        <authorList>
            <person name="Fulton L."/>
            <person name="Clifton S."/>
            <person name="Fulton B."/>
            <person name="Xu J."/>
            <person name="Minx P."/>
            <person name="Pepin K.H."/>
            <person name="Johnson M."/>
            <person name="Bhonagiri V."/>
            <person name="Nash W.E."/>
            <person name="Mardis E.R."/>
            <person name="Wilson R.K."/>
        </authorList>
    </citation>
    <scope>NUCLEOTIDE SEQUENCE [LARGE SCALE GENOMIC DNA]</scope>
    <source>
        <strain evidence="7">DSM 15053</strain>
    </source>
</reference>